<name>B5VZ50_LIMMA</name>
<sequence precursor="true">MKTISHRTILGLILSAIAFSAIVKSGEYLLCENSPASDDSPPLGQLCDQFTKLGDLIGEVFLFSQTPRHNSFLDSQDQGNNYFI</sequence>
<gene>
    <name evidence="1" type="ORF">AmaxDRAFT_1792</name>
</gene>
<proteinExistence type="predicted"/>
<evidence type="ECO:0000313" key="1">
    <source>
        <dbReference type="EMBL" id="EDZ95522.1"/>
    </source>
</evidence>
<evidence type="ECO:0000313" key="2">
    <source>
        <dbReference type="Proteomes" id="UP000004061"/>
    </source>
</evidence>
<dbReference type="Proteomes" id="UP000004061">
    <property type="component" value="Unassembled WGS sequence"/>
</dbReference>
<protein>
    <submittedName>
        <fullName evidence="1">Uncharacterized protein</fullName>
    </submittedName>
</protein>
<reference evidence="1 2" key="1">
    <citation type="journal article" date="2011" name="Appl. Environ. Microbiol.">
        <title>Contribution of a Sodium Ion Gradient to Energy Conservation during Fermentation in the Cyanobacterium Arthrospira (Spirulina) maxima CS-328.</title>
        <authorList>
            <person name="Carrieri D."/>
            <person name="Ananyev G."/>
            <person name="Lenz O."/>
            <person name="Bryant D.A."/>
            <person name="Dismukes G.C."/>
        </authorList>
    </citation>
    <scope>NUCLEOTIDE SEQUENCE [LARGE SCALE GENOMIC DNA]</scope>
    <source>
        <strain evidence="1 2">CS-328</strain>
    </source>
</reference>
<organism evidence="1 2">
    <name type="scientific">Limnospira maxima CS-328</name>
    <dbReference type="NCBI Taxonomy" id="513049"/>
    <lineage>
        <taxon>Bacteria</taxon>
        <taxon>Bacillati</taxon>
        <taxon>Cyanobacteriota</taxon>
        <taxon>Cyanophyceae</taxon>
        <taxon>Oscillatoriophycideae</taxon>
        <taxon>Oscillatoriales</taxon>
        <taxon>Sirenicapillariaceae</taxon>
        <taxon>Limnospira</taxon>
    </lineage>
</organism>
<comment type="caution">
    <text evidence="1">The sequence shown here is derived from an EMBL/GenBank/DDBJ whole genome shotgun (WGS) entry which is preliminary data.</text>
</comment>
<keyword evidence="2" id="KW-1185">Reference proteome</keyword>
<dbReference type="RefSeq" id="WP_006621936.1">
    <property type="nucleotide sequence ID" value="NZ_ABYK01000010.1"/>
</dbReference>
<accession>B5VZ50</accession>
<dbReference type="AlphaFoldDB" id="B5VZ50"/>
<dbReference type="EMBL" id="ABYK01000010">
    <property type="protein sequence ID" value="EDZ95522.1"/>
    <property type="molecule type" value="Genomic_DNA"/>
</dbReference>